<dbReference type="Proteomes" id="UP000324222">
    <property type="component" value="Unassembled WGS sequence"/>
</dbReference>
<proteinExistence type="predicted"/>
<accession>A0A5B7JZ94</accession>
<reference evidence="1 2" key="1">
    <citation type="submission" date="2019-05" db="EMBL/GenBank/DDBJ databases">
        <title>Another draft genome of Portunus trituberculatus and its Hox gene families provides insights of decapod evolution.</title>
        <authorList>
            <person name="Jeong J.-H."/>
            <person name="Song I."/>
            <person name="Kim S."/>
            <person name="Choi T."/>
            <person name="Kim D."/>
            <person name="Ryu S."/>
            <person name="Kim W."/>
        </authorList>
    </citation>
    <scope>NUCLEOTIDE SEQUENCE [LARGE SCALE GENOMIC DNA]</scope>
    <source>
        <tissue evidence="1">Muscle</tissue>
    </source>
</reference>
<comment type="caution">
    <text evidence="1">The sequence shown here is derived from an EMBL/GenBank/DDBJ whole genome shotgun (WGS) entry which is preliminary data.</text>
</comment>
<dbReference type="EMBL" id="VSRR010110686">
    <property type="protein sequence ID" value="MPC97614.1"/>
    <property type="molecule type" value="Genomic_DNA"/>
</dbReference>
<gene>
    <name evidence="1" type="ORF">E2C01_092936</name>
</gene>
<sequence length="70" mass="7276">MAVIPANRGAPACLQASLHLPSYQNIPACLSACYGLPASLHPPACQPAATCLPDCTRLLTSLARTYHGSE</sequence>
<organism evidence="1 2">
    <name type="scientific">Portunus trituberculatus</name>
    <name type="common">Swimming crab</name>
    <name type="synonym">Neptunus trituberculatus</name>
    <dbReference type="NCBI Taxonomy" id="210409"/>
    <lineage>
        <taxon>Eukaryota</taxon>
        <taxon>Metazoa</taxon>
        <taxon>Ecdysozoa</taxon>
        <taxon>Arthropoda</taxon>
        <taxon>Crustacea</taxon>
        <taxon>Multicrustacea</taxon>
        <taxon>Malacostraca</taxon>
        <taxon>Eumalacostraca</taxon>
        <taxon>Eucarida</taxon>
        <taxon>Decapoda</taxon>
        <taxon>Pleocyemata</taxon>
        <taxon>Brachyura</taxon>
        <taxon>Eubrachyura</taxon>
        <taxon>Portunoidea</taxon>
        <taxon>Portunidae</taxon>
        <taxon>Portuninae</taxon>
        <taxon>Portunus</taxon>
    </lineage>
</organism>
<dbReference type="AlphaFoldDB" id="A0A5B7JZ94"/>
<protein>
    <submittedName>
        <fullName evidence="1">Uncharacterized protein</fullName>
    </submittedName>
</protein>
<keyword evidence="2" id="KW-1185">Reference proteome</keyword>
<name>A0A5B7JZ94_PORTR</name>
<evidence type="ECO:0000313" key="1">
    <source>
        <dbReference type="EMBL" id="MPC97614.1"/>
    </source>
</evidence>
<evidence type="ECO:0000313" key="2">
    <source>
        <dbReference type="Proteomes" id="UP000324222"/>
    </source>
</evidence>